<keyword evidence="1" id="KW-0812">Transmembrane</keyword>
<dbReference type="EMBL" id="UINC01047080">
    <property type="protein sequence ID" value="SVB55894.1"/>
    <property type="molecule type" value="Genomic_DNA"/>
</dbReference>
<evidence type="ECO:0000313" key="2">
    <source>
        <dbReference type="EMBL" id="SVB55894.1"/>
    </source>
</evidence>
<dbReference type="PANTHER" id="PTHR37810:SF5">
    <property type="entry name" value="IMMUNITY PROTEIN SDPI"/>
    <property type="match status" value="1"/>
</dbReference>
<feature type="transmembrane region" description="Helical" evidence="1">
    <location>
        <begin position="160"/>
        <end position="180"/>
    </location>
</feature>
<keyword evidence="1" id="KW-0472">Membrane</keyword>
<evidence type="ECO:0008006" key="3">
    <source>
        <dbReference type="Google" id="ProtNLM"/>
    </source>
</evidence>
<dbReference type="InterPro" id="IPR025962">
    <property type="entry name" value="SdpI/YhfL"/>
</dbReference>
<evidence type="ECO:0000256" key="1">
    <source>
        <dbReference type="SAM" id="Phobius"/>
    </source>
</evidence>
<feature type="transmembrane region" description="Helical" evidence="1">
    <location>
        <begin position="5"/>
        <end position="22"/>
    </location>
</feature>
<dbReference type="InterPro" id="IPR026272">
    <property type="entry name" value="SdpI"/>
</dbReference>
<dbReference type="AlphaFoldDB" id="A0A382F0J6"/>
<dbReference type="PANTHER" id="PTHR37810">
    <property type="entry name" value="IMMUNITY PROTEIN SDPI"/>
    <property type="match status" value="1"/>
</dbReference>
<accession>A0A382F0J6</accession>
<dbReference type="PIRSF" id="PIRSF038959">
    <property type="entry name" value="SdpI"/>
    <property type="match status" value="1"/>
</dbReference>
<feature type="transmembrane region" description="Helical" evidence="1">
    <location>
        <begin position="115"/>
        <end position="132"/>
    </location>
</feature>
<protein>
    <recommendedName>
        <fullName evidence="3">DUF1648 domain-containing protein</fullName>
    </recommendedName>
</protein>
<gene>
    <name evidence="2" type="ORF">METZ01_LOCUS208748</name>
</gene>
<reference evidence="2" key="1">
    <citation type="submission" date="2018-05" db="EMBL/GenBank/DDBJ databases">
        <authorList>
            <person name="Lanie J.A."/>
            <person name="Ng W.-L."/>
            <person name="Kazmierczak K.M."/>
            <person name="Andrzejewski T.M."/>
            <person name="Davidsen T.M."/>
            <person name="Wayne K.J."/>
            <person name="Tettelin H."/>
            <person name="Glass J.I."/>
            <person name="Rusch D."/>
            <person name="Podicherti R."/>
            <person name="Tsui H.-C.T."/>
            <person name="Winkler M.E."/>
        </authorList>
    </citation>
    <scope>NUCLEOTIDE SEQUENCE</scope>
</reference>
<feature type="transmembrane region" description="Helical" evidence="1">
    <location>
        <begin position="84"/>
        <end position="103"/>
    </location>
</feature>
<keyword evidence="1" id="KW-1133">Transmembrane helix</keyword>
<organism evidence="2">
    <name type="scientific">marine metagenome</name>
    <dbReference type="NCBI Taxonomy" id="408172"/>
    <lineage>
        <taxon>unclassified sequences</taxon>
        <taxon>metagenomes</taxon>
        <taxon>ecological metagenomes</taxon>
    </lineage>
</organism>
<sequence>MTSRWFGLIIISCVSLFALWVFPSIQTPVPIHSSEMAQVDLWASPFEAIILPPIMILVFYLIMLANRPNRYLTAHEQYIDRVSWLFLNMGLAVICVMYIALLGRSLGWVSEVRRAVILAFGLATIILSYYLPKVRSHEWLGIRTPWTLANSVIWKKTHHLAQWSFLVGGLMICVASWLQKPYRRDLSMLGFVMAVGIPTIYSYFIWRRDMRRFTRK</sequence>
<feature type="transmembrane region" description="Helical" evidence="1">
    <location>
        <begin position="42"/>
        <end position="63"/>
    </location>
</feature>
<feature type="transmembrane region" description="Helical" evidence="1">
    <location>
        <begin position="186"/>
        <end position="206"/>
    </location>
</feature>
<dbReference type="Pfam" id="PF13630">
    <property type="entry name" value="SdpI"/>
    <property type="match status" value="1"/>
</dbReference>
<proteinExistence type="predicted"/>
<name>A0A382F0J6_9ZZZZ</name>
<dbReference type="GO" id="GO:0009636">
    <property type="term" value="P:response to toxic substance"/>
    <property type="evidence" value="ECO:0007669"/>
    <property type="project" value="TreeGrafter"/>
</dbReference>